<organism evidence="1 2">
    <name type="scientific">Aquisphaera giovannonii</name>
    <dbReference type="NCBI Taxonomy" id="406548"/>
    <lineage>
        <taxon>Bacteria</taxon>
        <taxon>Pseudomonadati</taxon>
        <taxon>Planctomycetota</taxon>
        <taxon>Planctomycetia</taxon>
        <taxon>Isosphaerales</taxon>
        <taxon>Isosphaeraceae</taxon>
        <taxon>Aquisphaera</taxon>
    </lineage>
</organism>
<dbReference type="Proteomes" id="UP000324233">
    <property type="component" value="Chromosome"/>
</dbReference>
<gene>
    <name evidence="1" type="ORF">OJF2_44630</name>
</gene>
<evidence type="ECO:0000313" key="2">
    <source>
        <dbReference type="Proteomes" id="UP000324233"/>
    </source>
</evidence>
<accession>A0A5B9W5G2</accession>
<dbReference type="RefSeq" id="WP_148595647.1">
    <property type="nucleotide sequence ID" value="NZ_CP042997.1"/>
</dbReference>
<keyword evidence="2" id="KW-1185">Reference proteome</keyword>
<name>A0A5B9W5G2_9BACT</name>
<dbReference type="EMBL" id="CP042997">
    <property type="protein sequence ID" value="QEH35906.1"/>
    <property type="molecule type" value="Genomic_DNA"/>
</dbReference>
<proteinExistence type="predicted"/>
<sequence>MWRVVVVIAGVICGGSLGQNIVAAQPAPSTEEQFYDLVFGEGVVDTTLTPNLAREKLVSILKSTIILIDVNCGLNEEQQFKLRIAGEIQIEHLLDQVDEKRRVFLAVKGDPVRVKHLLAEIRPLQDAWITNPFLKGSLFWKALRKALPESQAMKAEALFEQLLSNEWQETIETFVEIEGEALGLDDTHRSRLQAVLTKQTRPSNKLVPYRLGDLLSQVSRMPETTFTSVLEKKQWQALKTELDFVANQPPRIQGRVFRASHERPRGQMRPAAQFRGN</sequence>
<dbReference type="AlphaFoldDB" id="A0A5B9W5G2"/>
<protein>
    <submittedName>
        <fullName evidence="1">Uncharacterized protein</fullName>
    </submittedName>
</protein>
<reference evidence="1 2" key="1">
    <citation type="submission" date="2019-08" db="EMBL/GenBank/DDBJ databases">
        <title>Deep-cultivation of Planctomycetes and their phenomic and genomic characterization uncovers novel biology.</title>
        <authorList>
            <person name="Wiegand S."/>
            <person name="Jogler M."/>
            <person name="Boedeker C."/>
            <person name="Pinto D."/>
            <person name="Vollmers J."/>
            <person name="Rivas-Marin E."/>
            <person name="Kohn T."/>
            <person name="Peeters S.H."/>
            <person name="Heuer A."/>
            <person name="Rast P."/>
            <person name="Oberbeckmann S."/>
            <person name="Bunk B."/>
            <person name="Jeske O."/>
            <person name="Meyerdierks A."/>
            <person name="Storesund J.E."/>
            <person name="Kallscheuer N."/>
            <person name="Luecker S."/>
            <person name="Lage O.M."/>
            <person name="Pohl T."/>
            <person name="Merkel B.J."/>
            <person name="Hornburger P."/>
            <person name="Mueller R.-W."/>
            <person name="Bruemmer F."/>
            <person name="Labrenz M."/>
            <person name="Spormann A.M."/>
            <person name="Op den Camp H."/>
            <person name="Overmann J."/>
            <person name="Amann R."/>
            <person name="Jetten M.S.M."/>
            <person name="Mascher T."/>
            <person name="Medema M.H."/>
            <person name="Devos D.P."/>
            <person name="Kaster A.-K."/>
            <person name="Ovreas L."/>
            <person name="Rohde M."/>
            <person name="Galperin M.Y."/>
            <person name="Jogler C."/>
        </authorList>
    </citation>
    <scope>NUCLEOTIDE SEQUENCE [LARGE SCALE GENOMIC DNA]</scope>
    <source>
        <strain evidence="1 2">OJF2</strain>
    </source>
</reference>
<dbReference type="KEGG" id="agv:OJF2_44630"/>
<evidence type="ECO:0000313" key="1">
    <source>
        <dbReference type="EMBL" id="QEH35906.1"/>
    </source>
</evidence>